<dbReference type="PANTHER" id="PTHR30146:SF138">
    <property type="entry name" value="TRANSCRIPTIONAL REGULATORY PROTEIN"/>
    <property type="match status" value="1"/>
</dbReference>
<evidence type="ECO:0000313" key="6">
    <source>
        <dbReference type="Proteomes" id="UP000523821"/>
    </source>
</evidence>
<evidence type="ECO:0000256" key="3">
    <source>
        <dbReference type="ARBA" id="ARBA00023163"/>
    </source>
</evidence>
<evidence type="ECO:0000313" key="5">
    <source>
        <dbReference type="EMBL" id="MBB5753259.1"/>
    </source>
</evidence>
<keyword evidence="1" id="KW-0805">Transcription regulation</keyword>
<gene>
    <name evidence="5" type="ORF">GGQ63_002325</name>
</gene>
<dbReference type="PANTHER" id="PTHR30146">
    <property type="entry name" value="LACI-RELATED TRANSCRIPTIONAL REPRESSOR"/>
    <property type="match status" value="1"/>
</dbReference>
<dbReference type="InterPro" id="IPR000843">
    <property type="entry name" value="HTH_LacI"/>
</dbReference>
<proteinExistence type="predicted"/>
<feature type="domain" description="HTH lacI-type" evidence="4">
    <location>
        <begin position="4"/>
        <end position="59"/>
    </location>
</feature>
<dbReference type="SUPFAM" id="SSF53822">
    <property type="entry name" value="Periplasmic binding protein-like I"/>
    <property type="match status" value="1"/>
</dbReference>
<accession>A0A7W9FM78</accession>
<dbReference type="Proteomes" id="UP000523821">
    <property type="component" value="Unassembled WGS sequence"/>
</dbReference>
<dbReference type="PROSITE" id="PS50932">
    <property type="entry name" value="HTH_LACI_2"/>
    <property type="match status" value="1"/>
</dbReference>
<dbReference type="SUPFAM" id="SSF47413">
    <property type="entry name" value="lambda repressor-like DNA-binding domains"/>
    <property type="match status" value="1"/>
</dbReference>
<dbReference type="Gene3D" id="1.10.260.40">
    <property type="entry name" value="lambda repressor-like DNA-binding domains"/>
    <property type="match status" value="1"/>
</dbReference>
<dbReference type="RefSeq" id="WP_183855901.1">
    <property type="nucleotide sequence ID" value="NZ_JACHOO010000004.1"/>
</dbReference>
<dbReference type="AlphaFoldDB" id="A0A7W9FM78"/>
<dbReference type="InterPro" id="IPR046335">
    <property type="entry name" value="LacI/GalR-like_sensor"/>
</dbReference>
<keyword evidence="3" id="KW-0804">Transcription</keyword>
<dbReference type="InterPro" id="IPR028082">
    <property type="entry name" value="Peripla_BP_I"/>
</dbReference>
<dbReference type="Pfam" id="PF13377">
    <property type="entry name" value="Peripla_BP_3"/>
    <property type="match status" value="1"/>
</dbReference>
<name>A0A7W9FM78_9HYPH</name>
<dbReference type="SMART" id="SM00354">
    <property type="entry name" value="HTH_LACI"/>
    <property type="match status" value="1"/>
</dbReference>
<comment type="caution">
    <text evidence="5">The sequence shown here is derived from an EMBL/GenBank/DDBJ whole genome shotgun (WGS) entry which is preliminary data.</text>
</comment>
<reference evidence="5 6" key="1">
    <citation type="submission" date="2020-08" db="EMBL/GenBank/DDBJ databases">
        <title>Genomic Encyclopedia of Type Strains, Phase IV (KMG-IV): sequencing the most valuable type-strain genomes for metagenomic binning, comparative biology and taxonomic classification.</title>
        <authorList>
            <person name="Goeker M."/>
        </authorList>
    </citation>
    <scope>NUCLEOTIDE SEQUENCE [LARGE SCALE GENOMIC DNA]</scope>
    <source>
        <strain evidence="5 6">DSM 16268</strain>
    </source>
</reference>
<keyword evidence="2 5" id="KW-0238">DNA-binding</keyword>
<evidence type="ECO:0000256" key="2">
    <source>
        <dbReference type="ARBA" id="ARBA00023125"/>
    </source>
</evidence>
<evidence type="ECO:0000256" key="1">
    <source>
        <dbReference type="ARBA" id="ARBA00023015"/>
    </source>
</evidence>
<dbReference type="CDD" id="cd01392">
    <property type="entry name" value="HTH_LacI"/>
    <property type="match status" value="1"/>
</dbReference>
<dbReference type="EMBL" id="JACHOO010000004">
    <property type="protein sequence ID" value="MBB5753259.1"/>
    <property type="molecule type" value="Genomic_DNA"/>
</dbReference>
<dbReference type="GO" id="GO:0000976">
    <property type="term" value="F:transcription cis-regulatory region binding"/>
    <property type="evidence" value="ECO:0007669"/>
    <property type="project" value="TreeGrafter"/>
</dbReference>
<dbReference type="CDD" id="cd06279">
    <property type="entry name" value="PBP1_LacI-like"/>
    <property type="match status" value="1"/>
</dbReference>
<evidence type="ECO:0000259" key="4">
    <source>
        <dbReference type="PROSITE" id="PS50932"/>
    </source>
</evidence>
<organism evidence="5 6">
    <name type="scientific">Prosthecomicrobium pneumaticum</name>
    <dbReference type="NCBI Taxonomy" id="81895"/>
    <lineage>
        <taxon>Bacteria</taxon>
        <taxon>Pseudomonadati</taxon>
        <taxon>Pseudomonadota</taxon>
        <taxon>Alphaproteobacteria</taxon>
        <taxon>Hyphomicrobiales</taxon>
        <taxon>Kaistiaceae</taxon>
        <taxon>Prosthecomicrobium</taxon>
    </lineage>
</organism>
<dbReference type="Gene3D" id="3.40.50.2300">
    <property type="match status" value="2"/>
</dbReference>
<dbReference type="InterPro" id="IPR010982">
    <property type="entry name" value="Lambda_DNA-bd_dom_sf"/>
</dbReference>
<dbReference type="Pfam" id="PF00356">
    <property type="entry name" value="LacI"/>
    <property type="match status" value="1"/>
</dbReference>
<protein>
    <submittedName>
        <fullName evidence="5">DNA-binding LacI/PurR family transcriptional regulator</fullName>
    </submittedName>
</protein>
<dbReference type="GO" id="GO:0003700">
    <property type="term" value="F:DNA-binding transcription factor activity"/>
    <property type="evidence" value="ECO:0007669"/>
    <property type="project" value="TreeGrafter"/>
</dbReference>
<sequence length="350" mass="37339">MRTVRLADVAKAAGVSQGTASNVFNRPDLVRDEVRQRVVATAQALGYAGPDPKGRLLRAGKVNAIGVATAEPLSYFFDDPFARVLMTAISAACDARGAGISLVSAMSDERLAWNIQSAVVDGFVLLCIEGGTRLVELTRERRLPFVALELGSNDETVAGIGIDDFGGARAAAVHLCELGHRRFGVLGIQFVDDHVGPVTPDRVETAIYSTGRDRWQGYRAGLAPYGVDAGAIPIFETENEPKSVREGLDYLFSRPERPTAILAMSDRVALCALEWFAERGIAVPGEVSIVGFDGVPEAARATPPLTTVEQPIAEIGRRAVEMILDGALPEGRERLPVRLVVRGSTGPPPA</sequence>
<keyword evidence="6" id="KW-1185">Reference proteome</keyword>